<sequence>MEKLIVFSLSLIFSVGILVATYVNTKRIIVKPLVLAVLVSGIAGSLLIALNSSFIEYGTFAIFLCVLLWGYKNLIFERFSLINRVWSLLSILNLILFVLVLIHSTIRL</sequence>
<keyword evidence="3" id="KW-1185">Reference proteome</keyword>
<dbReference type="AlphaFoldDB" id="A0A9E7SP08"/>
<feature type="transmembrane region" description="Helical" evidence="1">
    <location>
        <begin position="32"/>
        <end position="51"/>
    </location>
</feature>
<protein>
    <submittedName>
        <fullName evidence="2">Uncharacterized protein</fullName>
    </submittedName>
</protein>
<keyword evidence="1" id="KW-1133">Transmembrane helix</keyword>
<reference evidence="2" key="2">
    <citation type="submission" date="2022-06" db="EMBL/GenBank/DDBJ databases">
        <authorList>
            <person name="Park Y.-J."/>
        </authorList>
    </citation>
    <scope>NUCLEOTIDE SEQUENCE</scope>
    <source>
        <strain evidence="2">TY</strain>
    </source>
</reference>
<keyword evidence="1" id="KW-0812">Transmembrane</keyword>
<proteinExistence type="predicted"/>
<name>A0A9E7SP08_THEAG</name>
<dbReference type="KEGG" id="tagg:NF865_01930"/>
<keyword evidence="1" id="KW-0472">Membrane</keyword>
<organism evidence="2 3">
    <name type="scientific">Thermococcus aggregans</name>
    <dbReference type="NCBI Taxonomy" id="110163"/>
    <lineage>
        <taxon>Archaea</taxon>
        <taxon>Methanobacteriati</taxon>
        <taxon>Methanobacteriota</taxon>
        <taxon>Thermococci</taxon>
        <taxon>Thermococcales</taxon>
        <taxon>Thermococcaceae</taxon>
        <taxon>Thermococcus</taxon>
    </lineage>
</organism>
<feature type="transmembrane region" description="Helical" evidence="1">
    <location>
        <begin position="6"/>
        <end position="25"/>
    </location>
</feature>
<feature type="transmembrane region" description="Helical" evidence="1">
    <location>
        <begin position="57"/>
        <end position="74"/>
    </location>
</feature>
<reference evidence="2" key="1">
    <citation type="journal article" date="1998" name="Int. J. Syst. Bacteriol. 48 Pt">
        <title>Thermococcus guaymasensis sp. nov. and Thermococcus aggregans sp. nov., two novel thermophilic archaea isolated from the Guaymas Basin hydrothermal vent site.</title>
        <authorList>
            <person name="Canganella F."/>
            <person name="Jones W.J."/>
            <person name="Gambacorta A."/>
            <person name="Antranikian G."/>
        </authorList>
    </citation>
    <scope>NUCLEOTIDE SEQUENCE</scope>
    <source>
        <strain evidence="2">TY</strain>
    </source>
</reference>
<gene>
    <name evidence="2" type="ORF">NF865_01930</name>
</gene>
<feature type="transmembrane region" description="Helical" evidence="1">
    <location>
        <begin position="86"/>
        <end position="106"/>
    </location>
</feature>
<dbReference type="Proteomes" id="UP001055732">
    <property type="component" value="Chromosome"/>
</dbReference>
<dbReference type="RefSeq" id="WP_253304944.1">
    <property type="nucleotide sequence ID" value="NZ_CP099582.1"/>
</dbReference>
<evidence type="ECO:0000313" key="2">
    <source>
        <dbReference type="EMBL" id="USS41003.1"/>
    </source>
</evidence>
<evidence type="ECO:0000313" key="3">
    <source>
        <dbReference type="Proteomes" id="UP001055732"/>
    </source>
</evidence>
<evidence type="ECO:0000256" key="1">
    <source>
        <dbReference type="SAM" id="Phobius"/>
    </source>
</evidence>
<dbReference type="EMBL" id="CP099582">
    <property type="protein sequence ID" value="USS41003.1"/>
    <property type="molecule type" value="Genomic_DNA"/>
</dbReference>
<accession>A0A9E7SP08</accession>